<feature type="region of interest" description="Disordered" evidence="1">
    <location>
        <begin position="128"/>
        <end position="171"/>
    </location>
</feature>
<evidence type="ECO:0000256" key="1">
    <source>
        <dbReference type="SAM" id="MobiDB-lite"/>
    </source>
</evidence>
<dbReference type="InParanoid" id="A0A3N7FR41"/>
<feature type="compositionally biased region" description="Basic residues" evidence="1">
    <location>
        <begin position="1"/>
        <end position="21"/>
    </location>
</feature>
<protein>
    <submittedName>
        <fullName evidence="2">Uncharacterized protein</fullName>
    </submittedName>
</protein>
<dbReference type="EMBL" id="CM009290">
    <property type="protein sequence ID" value="RQO84298.1"/>
    <property type="molecule type" value="Genomic_DNA"/>
</dbReference>
<keyword evidence="3" id="KW-1185">Reference proteome</keyword>
<dbReference type="FunCoup" id="A0A3N7FR41">
    <property type="interactions" value="815"/>
</dbReference>
<reference evidence="2 3" key="1">
    <citation type="journal article" date="2006" name="Science">
        <title>The genome of black cottonwood, Populus trichocarpa (Torr. &amp; Gray).</title>
        <authorList>
            <person name="Tuskan G.A."/>
            <person name="Difazio S."/>
            <person name="Jansson S."/>
            <person name="Bohlmann J."/>
            <person name="Grigoriev I."/>
            <person name="Hellsten U."/>
            <person name="Putnam N."/>
            <person name="Ralph S."/>
            <person name="Rombauts S."/>
            <person name="Salamov A."/>
            <person name="Schein J."/>
            <person name="Sterck L."/>
            <person name="Aerts A."/>
            <person name="Bhalerao R.R."/>
            <person name="Bhalerao R.P."/>
            <person name="Blaudez D."/>
            <person name="Boerjan W."/>
            <person name="Brun A."/>
            <person name="Brunner A."/>
            <person name="Busov V."/>
            <person name="Campbell M."/>
            <person name="Carlson J."/>
            <person name="Chalot M."/>
            <person name="Chapman J."/>
            <person name="Chen G.L."/>
            <person name="Cooper D."/>
            <person name="Coutinho P.M."/>
            <person name="Couturier J."/>
            <person name="Covert S."/>
            <person name="Cronk Q."/>
            <person name="Cunningham R."/>
            <person name="Davis J."/>
            <person name="Degroeve S."/>
            <person name="Dejardin A."/>
            <person name="Depamphilis C."/>
            <person name="Detter J."/>
            <person name="Dirks B."/>
            <person name="Dubchak I."/>
            <person name="Duplessis S."/>
            <person name="Ehlting J."/>
            <person name="Ellis B."/>
            <person name="Gendler K."/>
            <person name="Goodstein D."/>
            <person name="Gribskov M."/>
            <person name="Grimwood J."/>
            <person name="Groover A."/>
            <person name="Gunter L."/>
            <person name="Hamberger B."/>
            <person name="Heinze B."/>
            <person name="Helariutta Y."/>
            <person name="Henrissat B."/>
            <person name="Holligan D."/>
            <person name="Holt R."/>
            <person name="Huang W."/>
            <person name="Islam-Faridi N."/>
            <person name="Jones S."/>
            <person name="Jones-Rhoades M."/>
            <person name="Jorgensen R."/>
            <person name="Joshi C."/>
            <person name="Kangasjarvi J."/>
            <person name="Karlsson J."/>
            <person name="Kelleher C."/>
            <person name="Kirkpatrick R."/>
            <person name="Kirst M."/>
            <person name="Kohler A."/>
            <person name="Kalluri U."/>
            <person name="Larimer F."/>
            <person name="Leebens-Mack J."/>
            <person name="Leple J.C."/>
            <person name="Locascio P."/>
            <person name="Lou Y."/>
            <person name="Lucas S."/>
            <person name="Martin F."/>
            <person name="Montanini B."/>
            <person name="Napoli C."/>
            <person name="Nelson D.R."/>
            <person name="Nelson C."/>
            <person name="Nieminen K."/>
            <person name="Nilsson O."/>
            <person name="Pereda V."/>
            <person name="Peter G."/>
            <person name="Philippe R."/>
            <person name="Pilate G."/>
            <person name="Poliakov A."/>
            <person name="Razumovskaya J."/>
            <person name="Richardson P."/>
            <person name="Rinaldi C."/>
            <person name="Ritland K."/>
            <person name="Rouze P."/>
            <person name="Ryaboy D."/>
            <person name="Schmutz J."/>
            <person name="Schrader J."/>
            <person name="Segerman B."/>
            <person name="Shin H."/>
            <person name="Siddiqui A."/>
            <person name="Sterky F."/>
            <person name="Terry A."/>
            <person name="Tsai C.J."/>
            <person name="Uberbacher E."/>
            <person name="Unneberg P."/>
            <person name="Vahala J."/>
            <person name="Wall K."/>
            <person name="Wessler S."/>
            <person name="Yang G."/>
            <person name="Yin T."/>
            <person name="Douglas C."/>
            <person name="Marra M."/>
            <person name="Sandberg G."/>
            <person name="Van de Peer Y."/>
            <person name="Rokhsar D."/>
        </authorList>
    </citation>
    <scope>NUCLEOTIDE SEQUENCE [LARGE SCALE GENOMIC DNA]</scope>
    <source>
        <strain evidence="3">cv. Nisqually</strain>
        <strain evidence="2">Nisqually-1</strain>
    </source>
</reference>
<evidence type="ECO:0000313" key="3">
    <source>
        <dbReference type="Proteomes" id="UP000006729"/>
    </source>
</evidence>
<evidence type="ECO:0000313" key="2">
    <source>
        <dbReference type="EMBL" id="RQO84298.1"/>
    </source>
</evidence>
<accession>A0A3N7FR41</accession>
<dbReference type="Proteomes" id="UP000006729">
    <property type="component" value="Chromosome 1"/>
</dbReference>
<dbReference type="PANTHER" id="PTHR33912:SF3">
    <property type="entry name" value="OS01G0939400 PROTEIN"/>
    <property type="match status" value="1"/>
</dbReference>
<feature type="compositionally biased region" description="Basic and acidic residues" evidence="1">
    <location>
        <begin position="50"/>
        <end position="62"/>
    </location>
</feature>
<dbReference type="PANTHER" id="PTHR33912">
    <property type="entry name" value="OS01G0939400 PROTEIN"/>
    <property type="match status" value="1"/>
</dbReference>
<dbReference type="STRING" id="3694.A0A3N7FR41"/>
<gene>
    <name evidence="2" type="ORF">POPTR_001G020700</name>
</gene>
<feature type="compositionally biased region" description="Polar residues" evidence="1">
    <location>
        <begin position="73"/>
        <end position="83"/>
    </location>
</feature>
<dbReference type="EMBL" id="CM009290">
    <property type="protein sequence ID" value="RQO84296.1"/>
    <property type="molecule type" value="Genomic_DNA"/>
</dbReference>
<feature type="region of interest" description="Disordered" evidence="1">
    <location>
        <begin position="1"/>
        <end position="96"/>
    </location>
</feature>
<sequence length="196" mass="21428">MSINKKRRSKQQFLRSRRDRQKPRENQKMSLVDYASSSDEDATDNIEEEEKQKDQEEQEPKPQNEPQVAKPQNKLSSGLSLSRPQVAGPSLLPSISKLPDASMLLNTPTVGLDGSGSDHALRVSAAMAENASRKRELNVGSSRSGKVARGNLVANKNVPDTGGGLLVPPQLKGRSNVVTEDIGKLFVRRHAEPSSH</sequence>
<proteinExistence type="predicted"/>
<dbReference type="AlphaFoldDB" id="A0A3N7FR41"/>
<dbReference type="InterPro" id="IPR040381">
    <property type="entry name" value="At4g14450-like"/>
</dbReference>
<reference evidence="2" key="2">
    <citation type="submission" date="2017-07" db="EMBL/GenBank/DDBJ databases">
        <title>WGS assembly of Populus trichocarpa.</title>
        <authorList>
            <person name="Tuskan G."/>
            <person name="Difazio S."/>
            <person name="Jansson S."/>
            <person name="Bohlmann J."/>
            <person name="Grigoriev I."/>
            <person name="Hellsten U."/>
            <person name="Putnam N."/>
            <person name="Ralph S."/>
            <person name="Rombauts S."/>
            <person name="Salamov A."/>
            <person name="Schein J."/>
            <person name="Sterck L."/>
            <person name="Aerts A."/>
            <person name="Bhalerao R."/>
            <person name="Bhalerao R."/>
            <person name="Blaudez D."/>
            <person name="Boerjan W."/>
            <person name="Brun A."/>
            <person name="Brunner A."/>
            <person name="Busov V."/>
            <person name="Campbell M."/>
            <person name="Carlson J."/>
            <person name="Chalot M."/>
            <person name="Chapman J."/>
            <person name="Chen G."/>
            <person name="Cooper D."/>
            <person name="Coutinho P."/>
            <person name="Couturier J."/>
            <person name="Covert S."/>
            <person name="Cronk Q."/>
            <person name="Cunningham R."/>
            <person name="Davis J."/>
            <person name="Degroeve S."/>
            <person name="Dejardin A."/>
            <person name="Depamphilis C."/>
            <person name="Detter J."/>
            <person name="Dirks B."/>
            <person name="Dubchak I."/>
            <person name="Duplessis S."/>
            <person name="Ehlting J."/>
            <person name="Ellis B."/>
            <person name="Gendler K."/>
            <person name="Goodstein D."/>
            <person name="Gribskov M."/>
            <person name="Grimwood J."/>
            <person name="Groover A."/>
            <person name="Gunter L."/>
            <person name="Hamberger B."/>
            <person name="Heinze B."/>
            <person name="Helariutta Y."/>
            <person name="Henrissat B."/>
            <person name="Holligan D."/>
            <person name="Holt R."/>
            <person name="Huang W."/>
            <person name="Islam-Faridi N."/>
            <person name="Jones S."/>
            <person name="Jones-Rhoades M."/>
            <person name="Jorgensen R."/>
            <person name="Joshi C."/>
            <person name="Kangasjarvi J."/>
            <person name="Karlsson J."/>
            <person name="Kelleher C."/>
            <person name="Kirkpatrick R."/>
            <person name="Kirst M."/>
            <person name="Kohler A."/>
            <person name="Kalluri U."/>
            <person name="Larimer F."/>
            <person name="Leebens-Mack J."/>
            <person name="Leple J."/>
            <person name="Locascio P."/>
            <person name="Lou Y."/>
            <person name="Lucas S."/>
            <person name="Martin F."/>
            <person name="Montanini B."/>
            <person name="Napoli C."/>
            <person name="Nelson D."/>
            <person name="Nelson C."/>
            <person name="Nieminen K."/>
            <person name="Nilsson O."/>
            <person name="Pereda V."/>
            <person name="Peter G."/>
            <person name="Philippe R."/>
            <person name="Pilate G."/>
            <person name="Poliakov A."/>
            <person name="Razumovskaya J."/>
            <person name="Richardson P."/>
            <person name="Rinaldi C."/>
            <person name="Ritland K."/>
            <person name="Rouze P."/>
            <person name="Ryaboy D."/>
            <person name="Schmutz J."/>
            <person name="Schrader J."/>
            <person name="Segerman B."/>
            <person name="Shin H."/>
            <person name="Siddiqui A."/>
            <person name="Sterky F."/>
            <person name="Terry A."/>
            <person name="Tsai C."/>
            <person name="Uberbacher E."/>
            <person name="Unneberg P."/>
            <person name="Vahala J."/>
            <person name="Wall K."/>
            <person name="Wessler S."/>
            <person name="Yang G."/>
            <person name="Yin T."/>
            <person name="Douglas C."/>
            <person name="Marra M."/>
            <person name="Sandberg G."/>
            <person name="Van De Peer Y."/>
            <person name="Rokhsar D."/>
        </authorList>
    </citation>
    <scope>NUCLEOTIDE SEQUENCE</scope>
    <source>
        <strain evidence="2">Nisqually-1</strain>
    </source>
</reference>
<feature type="compositionally biased region" description="Acidic residues" evidence="1">
    <location>
        <begin position="38"/>
        <end position="49"/>
    </location>
</feature>
<dbReference type="EMBL" id="CM009290">
    <property type="protein sequence ID" value="RQO84297.1"/>
    <property type="molecule type" value="Genomic_DNA"/>
</dbReference>
<name>A0A3N7FR41_POPTR</name>
<organism evidence="2 3">
    <name type="scientific">Populus trichocarpa</name>
    <name type="common">Western balsam poplar</name>
    <name type="synonym">Populus balsamifera subsp. trichocarpa</name>
    <dbReference type="NCBI Taxonomy" id="3694"/>
    <lineage>
        <taxon>Eukaryota</taxon>
        <taxon>Viridiplantae</taxon>
        <taxon>Streptophyta</taxon>
        <taxon>Embryophyta</taxon>
        <taxon>Tracheophyta</taxon>
        <taxon>Spermatophyta</taxon>
        <taxon>Magnoliopsida</taxon>
        <taxon>eudicotyledons</taxon>
        <taxon>Gunneridae</taxon>
        <taxon>Pentapetalae</taxon>
        <taxon>rosids</taxon>
        <taxon>fabids</taxon>
        <taxon>Malpighiales</taxon>
        <taxon>Salicaceae</taxon>
        <taxon>Saliceae</taxon>
        <taxon>Populus</taxon>
    </lineage>
</organism>